<dbReference type="InterPro" id="IPR029063">
    <property type="entry name" value="SAM-dependent_MTases_sf"/>
</dbReference>
<sequence>MGTYLDLIDAELWPGVVTVPGGLLQRSKARRAETEFAKACARAGLAFDDGAHSDFDIHVEHDALFLRLAASGWLGLAESYMAGEWSTPSSDRLTHVLSSLIGAGYLPKVKLTPVQDWDGEELPQELIRYFSGDGMSVSSGLYASGVPTTVRESVPNYASRGPGTSHPKTHFVDITTLTEPTGVERSDLEAAQQRAADWLLDAAHVGAGSHAAVFSATGAQLPLRASLRRATTDFLTADEDHAQAVIDDLTLAGAADAVHCHVLAQPLPSAKEWRGRYDAVLSVEKLETMSLRQRKQYAATLDRFVSSDGRVALQSVVETEQMNQAGRAAVDVLRGYVWPGLEYPTMTDIHRLFDRHTGLRIIAETRFGQHYTEALAQQLSFFEGHAREAAADGYDAVFRRLWTYQLCLRQALAKLGMIETIQATAIQRNRRGRR</sequence>
<dbReference type="PANTHER" id="PTHR43667:SF2">
    <property type="entry name" value="FATTY ACID C-METHYL TRANSFERASE"/>
    <property type="match status" value="1"/>
</dbReference>
<dbReference type="OrthoDB" id="9782855at2"/>
<organism evidence="1 2">
    <name type="scientific">Corynebacterium endometrii</name>
    <dbReference type="NCBI Taxonomy" id="2488819"/>
    <lineage>
        <taxon>Bacteria</taxon>
        <taxon>Bacillati</taxon>
        <taxon>Actinomycetota</taxon>
        <taxon>Actinomycetes</taxon>
        <taxon>Mycobacteriales</taxon>
        <taxon>Corynebacteriaceae</taxon>
        <taxon>Corynebacterium</taxon>
    </lineage>
</organism>
<dbReference type="RefSeq" id="WP_136141156.1">
    <property type="nucleotide sequence ID" value="NZ_CP039247.1"/>
</dbReference>
<keyword evidence="2" id="KW-1185">Reference proteome</keyword>
<evidence type="ECO:0000313" key="2">
    <source>
        <dbReference type="Proteomes" id="UP000296352"/>
    </source>
</evidence>
<protein>
    <submittedName>
        <fullName evidence="1">Cyclopropane fatty acyl phospholipid synthase</fullName>
    </submittedName>
</protein>
<dbReference type="Proteomes" id="UP000296352">
    <property type="component" value="Chromosome"/>
</dbReference>
<accession>A0A4P7QFG3</accession>
<reference evidence="1 2" key="1">
    <citation type="submission" date="2019-04" db="EMBL/GenBank/DDBJ databases">
        <title>Corynebacterium endometrii sp. nov., isolated from the uterus of a cow with endometritis.</title>
        <authorList>
            <person name="Ballas P."/>
            <person name="Ruckert C."/>
            <person name="Wagener K."/>
            <person name="Drillich M."/>
            <person name="Kaempfer P."/>
            <person name="Busse H.-J."/>
            <person name="Ehling-Schulz M."/>
        </authorList>
    </citation>
    <scope>NUCLEOTIDE SEQUENCE [LARGE SCALE GENOMIC DNA]</scope>
    <source>
        <strain evidence="1 2">LMM-1653</strain>
    </source>
</reference>
<dbReference type="AlphaFoldDB" id="A0A4P7QFG3"/>
<gene>
    <name evidence="1" type="ORF">CENDO_05675</name>
</gene>
<proteinExistence type="predicted"/>
<dbReference type="PANTHER" id="PTHR43667">
    <property type="entry name" value="CYCLOPROPANE-FATTY-ACYL-PHOSPHOLIPID SYNTHASE"/>
    <property type="match status" value="1"/>
</dbReference>
<dbReference type="KEGG" id="cee:CENDO_05675"/>
<dbReference type="SUPFAM" id="SSF53335">
    <property type="entry name" value="S-adenosyl-L-methionine-dependent methyltransferases"/>
    <property type="match status" value="1"/>
</dbReference>
<name>A0A4P7QFG3_9CORY</name>
<evidence type="ECO:0000313" key="1">
    <source>
        <dbReference type="EMBL" id="QCB28415.1"/>
    </source>
</evidence>
<dbReference type="InterPro" id="IPR050723">
    <property type="entry name" value="CFA/CMAS"/>
</dbReference>
<dbReference type="EMBL" id="CP039247">
    <property type="protein sequence ID" value="QCB28415.1"/>
    <property type="molecule type" value="Genomic_DNA"/>
</dbReference>
<dbReference type="Gene3D" id="3.40.50.150">
    <property type="entry name" value="Vaccinia Virus protein VP39"/>
    <property type="match status" value="1"/>
</dbReference>
<dbReference type="Pfam" id="PF02353">
    <property type="entry name" value="CMAS"/>
    <property type="match status" value="1"/>
</dbReference>